<dbReference type="EMBL" id="CP054580">
    <property type="protein sequence ID" value="QKS24174.1"/>
    <property type="molecule type" value="Genomic_DNA"/>
</dbReference>
<proteinExistence type="predicted"/>
<accession>A0AAP9NMD5</accession>
<reference evidence="2 3" key="1">
    <citation type="submission" date="2019-12" db="EMBL/GenBank/DDBJ databases">
        <title>Genome sequencing and assembly of endphytes of Porphyra tenera.</title>
        <authorList>
            <person name="Park J.M."/>
            <person name="Shin R."/>
            <person name="Jo S.H."/>
        </authorList>
    </citation>
    <scope>NUCLEOTIDE SEQUENCE [LARGE SCALE GENOMIC DNA]</scope>
    <source>
        <strain evidence="2 3">GPM3</strain>
    </source>
</reference>
<evidence type="ECO:0000313" key="3">
    <source>
        <dbReference type="Proteomes" id="UP000509761"/>
    </source>
</evidence>
<protein>
    <submittedName>
        <fullName evidence="2">Uncharacterized protein</fullName>
    </submittedName>
</protein>
<keyword evidence="1" id="KW-0812">Transmembrane</keyword>
<keyword evidence="1" id="KW-0472">Membrane</keyword>
<keyword evidence="3" id="KW-1185">Reference proteome</keyword>
<evidence type="ECO:0000256" key="1">
    <source>
        <dbReference type="SAM" id="Phobius"/>
    </source>
</evidence>
<name>A0AAP9NMD5_9GAMM</name>
<feature type="transmembrane region" description="Helical" evidence="1">
    <location>
        <begin position="6"/>
        <end position="24"/>
    </location>
</feature>
<gene>
    <name evidence="2" type="ORF">FX987_01948</name>
</gene>
<evidence type="ECO:0000313" key="2">
    <source>
        <dbReference type="EMBL" id="QKS24174.1"/>
    </source>
</evidence>
<keyword evidence="1" id="KW-1133">Transmembrane helix</keyword>
<dbReference type="Proteomes" id="UP000509761">
    <property type="component" value="Chromosome"/>
</dbReference>
<sequence>MLTFFAGLVCGVVVDVVVAIAWFYRISKDKSNLR</sequence>
<organism evidence="2 3">
    <name type="scientific">Vreelandella titanicae</name>
    <dbReference type="NCBI Taxonomy" id="664683"/>
    <lineage>
        <taxon>Bacteria</taxon>
        <taxon>Pseudomonadati</taxon>
        <taxon>Pseudomonadota</taxon>
        <taxon>Gammaproteobacteria</taxon>
        <taxon>Oceanospirillales</taxon>
        <taxon>Halomonadaceae</taxon>
        <taxon>Vreelandella</taxon>
    </lineage>
</organism>
<dbReference type="AlphaFoldDB" id="A0AAP9NMD5"/>